<feature type="transmembrane region" description="Helical" evidence="9">
    <location>
        <begin position="291"/>
        <end position="315"/>
    </location>
</feature>
<keyword evidence="6 9" id="KW-1133">Transmembrane helix</keyword>
<dbReference type="PROSITE" id="PS50089">
    <property type="entry name" value="ZF_RING_2"/>
    <property type="match status" value="1"/>
</dbReference>
<dbReference type="PANTHER" id="PTHR46539:SF1">
    <property type="entry name" value="E3 UBIQUITIN-PROTEIN LIGASE ATL42"/>
    <property type="match status" value="1"/>
</dbReference>
<evidence type="ECO:0000256" key="1">
    <source>
        <dbReference type="ARBA" id="ARBA00004370"/>
    </source>
</evidence>
<organism evidence="12 13">
    <name type="scientific">Paramecium sonneborni</name>
    <dbReference type="NCBI Taxonomy" id="65129"/>
    <lineage>
        <taxon>Eukaryota</taxon>
        <taxon>Sar</taxon>
        <taxon>Alveolata</taxon>
        <taxon>Ciliophora</taxon>
        <taxon>Intramacronucleata</taxon>
        <taxon>Oligohymenophorea</taxon>
        <taxon>Peniculida</taxon>
        <taxon>Parameciidae</taxon>
        <taxon>Paramecium</taxon>
    </lineage>
</organism>
<accession>A0A8S1L3Y9</accession>
<evidence type="ECO:0000256" key="10">
    <source>
        <dbReference type="SAM" id="SignalP"/>
    </source>
</evidence>
<dbReference type="PANTHER" id="PTHR46539">
    <property type="entry name" value="E3 UBIQUITIN-PROTEIN LIGASE ATL42"/>
    <property type="match status" value="1"/>
</dbReference>
<dbReference type="OrthoDB" id="9984778at2759"/>
<evidence type="ECO:0000256" key="5">
    <source>
        <dbReference type="ARBA" id="ARBA00022833"/>
    </source>
</evidence>
<evidence type="ECO:0000313" key="12">
    <source>
        <dbReference type="EMBL" id="CAD8060292.1"/>
    </source>
</evidence>
<dbReference type="Proteomes" id="UP000692954">
    <property type="component" value="Unassembled WGS sequence"/>
</dbReference>
<feature type="signal peptide" evidence="10">
    <location>
        <begin position="1"/>
        <end position="15"/>
    </location>
</feature>
<proteinExistence type="predicted"/>
<evidence type="ECO:0000256" key="2">
    <source>
        <dbReference type="ARBA" id="ARBA00022692"/>
    </source>
</evidence>
<keyword evidence="10" id="KW-0732">Signal</keyword>
<dbReference type="InterPro" id="IPR000742">
    <property type="entry name" value="EGF"/>
</dbReference>
<evidence type="ECO:0000313" key="13">
    <source>
        <dbReference type="Proteomes" id="UP000692954"/>
    </source>
</evidence>
<dbReference type="PROSITE" id="PS00022">
    <property type="entry name" value="EGF_1"/>
    <property type="match status" value="1"/>
</dbReference>
<keyword evidence="3" id="KW-0479">Metal-binding</keyword>
<evidence type="ECO:0000256" key="6">
    <source>
        <dbReference type="ARBA" id="ARBA00022989"/>
    </source>
</evidence>
<dbReference type="EMBL" id="CAJJDN010000014">
    <property type="protein sequence ID" value="CAD8060292.1"/>
    <property type="molecule type" value="Genomic_DNA"/>
</dbReference>
<gene>
    <name evidence="12" type="ORF">PSON_ATCC_30995.1.T0140211</name>
</gene>
<keyword evidence="4 8" id="KW-0863">Zinc-finger</keyword>
<protein>
    <recommendedName>
        <fullName evidence="11">RING-type domain-containing protein</fullName>
    </recommendedName>
</protein>
<dbReference type="GO" id="GO:0008270">
    <property type="term" value="F:zinc ion binding"/>
    <property type="evidence" value="ECO:0007669"/>
    <property type="project" value="UniProtKB-KW"/>
</dbReference>
<dbReference type="GO" id="GO:0016020">
    <property type="term" value="C:membrane"/>
    <property type="evidence" value="ECO:0007669"/>
    <property type="project" value="UniProtKB-SubCell"/>
</dbReference>
<comment type="caution">
    <text evidence="12">The sequence shown here is derived from an EMBL/GenBank/DDBJ whole genome shotgun (WGS) entry which is preliminary data.</text>
</comment>
<feature type="domain" description="RING-type" evidence="11">
    <location>
        <begin position="364"/>
        <end position="405"/>
    </location>
</feature>
<reference evidence="12" key="1">
    <citation type="submission" date="2021-01" db="EMBL/GenBank/DDBJ databases">
        <authorList>
            <consortium name="Genoscope - CEA"/>
            <person name="William W."/>
        </authorList>
    </citation>
    <scope>NUCLEOTIDE SEQUENCE</scope>
</reference>
<sequence length="472" mass="54743">MITLILFCLLPSSFSQTKNQRYFEVIALQIFNTKDIVPKNLSEKQKITITLAYEEGEIPILVICNKQPQINDMISYETIQKENCISDINAYDQKFQNQSISLIKNQKSQAFQKNFNIYQFQSSNMFVGAYSKLQSTYSIFVYIQSLYNCAKECQNGGSCFYGLCECIEGTFGDDCSISGLNIKDQLKLSPDKLYYLSLYSAGSTFQRILSNQIPLRQQCYAEIPFIDQGSLLITNVLQLTYDKIQYCKNMTETLQEEIKIKQNAYIIFKVYSQFDVNILLNNNDNDSLQRIMMMIFIPLCVILFFFLICCCVKFYRQKLEQAQIHKKIEQTEAGNYVNQYMPTIKFSQVKDIIQEDINEKDVYCSICLEQFDRQNDVKVTYCKHIYHSQCLSMWLFKIKICPLCRAPLDEKTLTSLMHQRSQTLIDQISSKSSANNKLKITSLNSLSSLNGPINQNAFQHLNYQRSLVLVEQ</sequence>
<evidence type="ECO:0000256" key="9">
    <source>
        <dbReference type="SAM" id="Phobius"/>
    </source>
</evidence>
<comment type="subcellular location">
    <subcellularLocation>
        <location evidence="1">Membrane</location>
    </subcellularLocation>
</comment>
<feature type="chain" id="PRO_5035801856" description="RING-type domain-containing protein" evidence="10">
    <location>
        <begin position="16"/>
        <end position="472"/>
    </location>
</feature>
<keyword evidence="5" id="KW-0862">Zinc</keyword>
<keyword evidence="2 9" id="KW-0812">Transmembrane</keyword>
<dbReference type="Pfam" id="PF13639">
    <property type="entry name" value="zf-RING_2"/>
    <property type="match status" value="1"/>
</dbReference>
<evidence type="ECO:0000259" key="11">
    <source>
        <dbReference type="PROSITE" id="PS50089"/>
    </source>
</evidence>
<evidence type="ECO:0000256" key="7">
    <source>
        <dbReference type="ARBA" id="ARBA00023136"/>
    </source>
</evidence>
<dbReference type="InterPro" id="IPR001841">
    <property type="entry name" value="Znf_RING"/>
</dbReference>
<dbReference type="AlphaFoldDB" id="A0A8S1L3Y9"/>
<evidence type="ECO:0000256" key="4">
    <source>
        <dbReference type="ARBA" id="ARBA00022771"/>
    </source>
</evidence>
<evidence type="ECO:0000256" key="3">
    <source>
        <dbReference type="ARBA" id="ARBA00022723"/>
    </source>
</evidence>
<dbReference type="SMART" id="SM00184">
    <property type="entry name" value="RING"/>
    <property type="match status" value="1"/>
</dbReference>
<evidence type="ECO:0000256" key="8">
    <source>
        <dbReference type="PROSITE-ProRule" id="PRU00175"/>
    </source>
</evidence>
<keyword evidence="13" id="KW-1185">Reference proteome</keyword>
<keyword evidence="7 9" id="KW-0472">Membrane</keyword>
<name>A0A8S1L3Y9_9CILI</name>